<keyword evidence="3" id="KW-1185">Reference proteome</keyword>
<dbReference type="EMBL" id="JBCLYO010000019">
    <property type="protein sequence ID" value="KAL0080860.1"/>
    <property type="molecule type" value="Genomic_DNA"/>
</dbReference>
<keyword evidence="1" id="KW-0812">Transmembrane</keyword>
<organism evidence="2 3">
    <name type="scientific">Phycomyces blakesleeanus</name>
    <dbReference type="NCBI Taxonomy" id="4837"/>
    <lineage>
        <taxon>Eukaryota</taxon>
        <taxon>Fungi</taxon>
        <taxon>Fungi incertae sedis</taxon>
        <taxon>Mucoromycota</taxon>
        <taxon>Mucoromycotina</taxon>
        <taxon>Mucoromycetes</taxon>
        <taxon>Mucorales</taxon>
        <taxon>Phycomycetaceae</taxon>
        <taxon>Phycomyces</taxon>
    </lineage>
</organism>
<gene>
    <name evidence="2" type="ORF">J3Q64DRAFT_1851067</name>
</gene>
<feature type="non-terminal residue" evidence="2">
    <location>
        <position position="1"/>
    </location>
</feature>
<feature type="transmembrane region" description="Helical" evidence="1">
    <location>
        <begin position="6"/>
        <end position="24"/>
    </location>
</feature>
<dbReference type="Proteomes" id="UP001448207">
    <property type="component" value="Unassembled WGS sequence"/>
</dbReference>
<name>A0ABR3AUW3_PHYBL</name>
<evidence type="ECO:0000313" key="2">
    <source>
        <dbReference type="EMBL" id="KAL0080860.1"/>
    </source>
</evidence>
<sequence>FLSFFYVFICLCLVNYSSFSLSLIGSLTRWQQNKEIAQGWLVKYLYTYAYIHTPKKKPKIKRCDFL</sequence>
<accession>A0ABR3AUW3</accession>
<evidence type="ECO:0000256" key="1">
    <source>
        <dbReference type="SAM" id="Phobius"/>
    </source>
</evidence>
<proteinExistence type="predicted"/>
<protein>
    <submittedName>
        <fullName evidence="2">Uncharacterized protein</fullName>
    </submittedName>
</protein>
<keyword evidence="1" id="KW-1133">Transmembrane helix</keyword>
<evidence type="ECO:0000313" key="3">
    <source>
        <dbReference type="Proteomes" id="UP001448207"/>
    </source>
</evidence>
<reference evidence="2 3" key="1">
    <citation type="submission" date="2024-04" db="EMBL/GenBank/DDBJ databases">
        <title>Symmetric and asymmetric DNA N6-adenine methylation regulates different biological responses in Mucorales.</title>
        <authorList>
            <consortium name="Lawrence Berkeley National Laboratory"/>
            <person name="Lax C."/>
            <person name="Mondo S.J."/>
            <person name="Osorio-Concepcion M."/>
            <person name="Muszewska A."/>
            <person name="Corrochano-Luque M."/>
            <person name="Gutierrez G."/>
            <person name="Riley R."/>
            <person name="Lipzen A."/>
            <person name="Guo J."/>
            <person name="Hundley H."/>
            <person name="Amirebrahimi M."/>
            <person name="Ng V."/>
            <person name="Lorenzo-Gutierrez D."/>
            <person name="Binder U."/>
            <person name="Yang J."/>
            <person name="Song Y."/>
            <person name="Canovas D."/>
            <person name="Navarro E."/>
            <person name="Freitag M."/>
            <person name="Gabaldon T."/>
            <person name="Grigoriev I.V."/>
            <person name="Corrochano L.M."/>
            <person name="Nicolas F.E."/>
            <person name="Garre V."/>
        </authorList>
    </citation>
    <scope>NUCLEOTIDE SEQUENCE [LARGE SCALE GENOMIC DNA]</scope>
    <source>
        <strain evidence="2 3">L51</strain>
    </source>
</reference>
<comment type="caution">
    <text evidence="2">The sequence shown here is derived from an EMBL/GenBank/DDBJ whole genome shotgun (WGS) entry which is preliminary data.</text>
</comment>
<keyword evidence="1" id="KW-0472">Membrane</keyword>